<keyword evidence="5 6" id="KW-0472">Membrane</keyword>
<feature type="domain" description="ABC3 transporter permease C-terminal" evidence="7">
    <location>
        <begin position="683"/>
        <end position="793"/>
    </location>
</feature>
<feature type="domain" description="MacB-like periplasmic core" evidence="8">
    <location>
        <begin position="440"/>
        <end position="609"/>
    </location>
</feature>
<dbReference type="Pfam" id="PF02687">
    <property type="entry name" value="FtsX"/>
    <property type="match status" value="2"/>
</dbReference>
<dbReference type="EMBL" id="RJJR01000014">
    <property type="protein sequence ID" value="RNI34276.1"/>
    <property type="molecule type" value="Genomic_DNA"/>
</dbReference>
<dbReference type="GO" id="GO:0005886">
    <property type="term" value="C:plasma membrane"/>
    <property type="evidence" value="ECO:0007669"/>
    <property type="project" value="UniProtKB-SubCell"/>
</dbReference>
<evidence type="ECO:0000256" key="4">
    <source>
        <dbReference type="ARBA" id="ARBA00022989"/>
    </source>
</evidence>
<feature type="transmembrane region" description="Helical" evidence="6">
    <location>
        <begin position="767"/>
        <end position="790"/>
    </location>
</feature>
<keyword evidence="10" id="KW-1185">Reference proteome</keyword>
<protein>
    <submittedName>
        <fullName evidence="9">FtsX-like permease family protein</fullName>
    </submittedName>
</protein>
<dbReference type="PANTHER" id="PTHR30572">
    <property type="entry name" value="MEMBRANE COMPONENT OF TRANSPORTER-RELATED"/>
    <property type="match status" value="1"/>
</dbReference>
<feature type="transmembrane region" description="Helical" evidence="6">
    <location>
        <begin position="21"/>
        <end position="41"/>
    </location>
</feature>
<evidence type="ECO:0000256" key="2">
    <source>
        <dbReference type="ARBA" id="ARBA00022475"/>
    </source>
</evidence>
<evidence type="ECO:0000256" key="3">
    <source>
        <dbReference type="ARBA" id="ARBA00022692"/>
    </source>
</evidence>
<dbReference type="OrthoDB" id="5933722at2"/>
<dbReference type="InterPro" id="IPR050250">
    <property type="entry name" value="Macrolide_Exporter_MacB"/>
</dbReference>
<evidence type="ECO:0000313" key="9">
    <source>
        <dbReference type="EMBL" id="RNI34276.1"/>
    </source>
</evidence>
<proteinExistence type="predicted"/>
<dbReference type="Proteomes" id="UP000267223">
    <property type="component" value="Unassembled WGS sequence"/>
</dbReference>
<feature type="domain" description="MacB-like periplasmic core" evidence="8">
    <location>
        <begin position="20"/>
        <end position="236"/>
    </location>
</feature>
<reference evidence="9 10" key="1">
    <citation type="submission" date="2018-11" db="EMBL/GenBank/DDBJ databases">
        <title>Draft genome sequence of Ferruginibacter sp. BO-59.</title>
        <authorList>
            <person name="Im W.T."/>
        </authorList>
    </citation>
    <scope>NUCLEOTIDE SEQUENCE [LARGE SCALE GENOMIC DNA]</scope>
    <source>
        <strain evidence="9 10">BO-59</strain>
    </source>
</reference>
<feature type="domain" description="ABC3 transporter permease C-terminal" evidence="7">
    <location>
        <begin position="301"/>
        <end position="411"/>
    </location>
</feature>
<keyword evidence="3 6" id="KW-0812">Transmembrane</keyword>
<dbReference type="Pfam" id="PF12704">
    <property type="entry name" value="MacB_PCD"/>
    <property type="match status" value="2"/>
</dbReference>
<evidence type="ECO:0000256" key="5">
    <source>
        <dbReference type="ARBA" id="ARBA00023136"/>
    </source>
</evidence>
<accession>A0A3M9N952</accession>
<comment type="subcellular location">
    <subcellularLocation>
        <location evidence="1">Cell membrane</location>
        <topology evidence="1">Multi-pass membrane protein</topology>
    </subcellularLocation>
</comment>
<sequence>MFKNYLKSALRNIRKNKLFSFINILGLSLGIATFFMIMLYVHDELSYDRFNKNADNIVRVVFQANLNGGKINESVSMPPVAQTMKKDFPEVQDATRILDFGTPKITYNNTVFKDDRFALVDPNFFSIFTLPMIKGDVKTALAQPGGLVLTQETAEKYFGKEDPVGKIIQVKTDSSRVYKVTGIIKNIPANSHFHFDAFGSMTSWADAKSDTWLAGGYHTYLLLNAGTDLKKIEARFPAMVAKYMGPQIQQQMGLSLNEFITKGNSLGFTLQPLKDIHLNSYTTTEFEPGGNTNYVYIFGGVAIFMLIVACINFINLSTAGASKRAKEVGIRKVAGSAKYQLVSQFLSESILITFFALLIAYALVQLALPAFNNISGKHLTVDLKPGLAFIGLGLLVGVVAGMYPAFYLSSFKPISVLKGKLISNHKSFGLRSSLVVFQFFISVVLIIGTLVVYRQMKYIQNKDLGYNKDQLITISNSYALGKNEKVYEQQMLQDPRIINATASYYKPAGPSSYNNALAYPQGNDHLIVNGVEYHVDENYISTLGMEMINGRNFSRDFATDSTAIILNETAARALGWNDMTAVGKTVIRQNSDRGNNTAFRVIGVVKNFNFKSLHEAISPLYMTLQPEGGLIFKIKTTDVAGLLATMKKKWDSYNTGEPFTYSFMDDLFNKLYSSEQKTADILNIFSVLIILVACLGLFGLVTYTAEQRTKEIGIRKVLGASVSQVTQMLSKEFLKLVLIASVIAFPVAWWAMNKWLQSFAYRTNISWWIFVVAGIVVLAIALITVSFQAIKAALANPVKSLRSE</sequence>
<evidence type="ECO:0000256" key="1">
    <source>
        <dbReference type="ARBA" id="ARBA00004651"/>
    </source>
</evidence>
<dbReference type="InterPro" id="IPR025857">
    <property type="entry name" value="MacB_PCD"/>
</dbReference>
<organism evidence="9 10">
    <name type="scientific">Hanamia caeni</name>
    <dbReference type="NCBI Taxonomy" id="2294116"/>
    <lineage>
        <taxon>Bacteria</taxon>
        <taxon>Pseudomonadati</taxon>
        <taxon>Bacteroidota</taxon>
        <taxon>Chitinophagia</taxon>
        <taxon>Chitinophagales</taxon>
        <taxon>Chitinophagaceae</taxon>
        <taxon>Hanamia</taxon>
    </lineage>
</organism>
<gene>
    <name evidence="9" type="ORF">EFY79_16410</name>
</gene>
<dbReference type="AlphaFoldDB" id="A0A3M9N952"/>
<evidence type="ECO:0000256" key="6">
    <source>
        <dbReference type="SAM" id="Phobius"/>
    </source>
</evidence>
<name>A0A3M9N952_9BACT</name>
<comment type="caution">
    <text evidence="9">The sequence shown here is derived from an EMBL/GenBank/DDBJ whole genome shotgun (WGS) entry which is preliminary data.</text>
</comment>
<evidence type="ECO:0000259" key="8">
    <source>
        <dbReference type="Pfam" id="PF12704"/>
    </source>
</evidence>
<dbReference type="RefSeq" id="WP_123121817.1">
    <property type="nucleotide sequence ID" value="NZ_RJJR01000014.1"/>
</dbReference>
<dbReference type="InterPro" id="IPR003838">
    <property type="entry name" value="ABC3_permease_C"/>
</dbReference>
<evidence type="ECO:0000259" key="7">
    <source>
        <dbReference type="Pfam" id="PF02687"/>
    </source>
</evidence>
<feature type="transmembrane region" description="Helical" evidence="6">
    <location>
        <begin position="681"/>
        <end position="705"/>
    </location>
</feature>
<dbReference type="GO" id="GO:0022857">
    <property type="term" value="F:transmembrane transporter activity"/>
    <property type="evidence" value="ECO:0007669"/>
    <property type="project" value="TreeGrafter"/>
</dbReference>
<feature type="transmembrane region" description="Helical" evidence="6">
    <location>
        <begin position="428"/>
        <end position="453"/>
    </location>
</feature>
<keyword evidence="2" id="KW-1003">Cell membrane</keyword>
<feature type="transmembrane region" description="Helical" evidence="6">
    <location>
        <begin position="388"/>
        <end position="408"/>
    </location>
</feature>
<feature type="transmembrane region" description="Helical" evidence="6">
    <location>
        <begin position="733"/>
        <end position="752"/>
    </location>
</feature>
<dbReference type="PANTHER" id="PTHR30572:SF18">
    <property type="entry name" value="ABC-TYPE MACROLIDE FAMILY EXPORT SYSTEM PERMEASE COMPONENT 2"/>
    <property type="match status" value="1"/>
</dbReference>
<evidence type="ECO:0000313" key="10">
    <source>
        <dbReference type="Proteomes" id="UP000267223"/>
    </source>
</evidence>
<feature type="transmembrane region" description="Helical" evidence="6">
    <location>
        <begin position="345"/>
        <end position="368"/>
    </location>
</feature>
<feature type="transmembrane region" description="Helical" evidence="6">
    <location>
        <begin position="294"/>
        <end position="316"/>
    </location>
</feature>
<keyword evidence="4 6" id="KW-1133">Transmembrane helix</keyword>